<dbReference type="SUPFAM" id="SSF48371">
    <property type="entry name" value="ARM repeat"/>
    <property type="match status" value="1"/>
</dbReference>
<dbReference type="InterPro" id="IPR011989">
    <property type="entry name" value="ARM-like"/>
</dbReference>
<dbReference type="EMBL" id="JBEZFP010000021">
    <property type="protein sequence ID" value="MEU8134090.1"/>
    <property type="molecule type" value="Genomic_DNA"/>
</dbReference>
<accession>A0ABV3DEC7</accession>
<keyword evidence="2" id="KW-1185">Reference proteome</keyword>
<name>A0ABV3DEC7_9ACTN</name>
<comment type="caution">
    <text evidence="1">The sequence shown here is derived from an EMBL/GenBank/DDBJ whole genome shotgun (WGS) entry which is preliminary data.</text>
</comment>
<proteinExistence type="predicted"/>
<evidence type="ECO:0000313" key="2">
    <source>
        <dbReference type="Proteomes" id="UP001551482"/>
    </source>
</evidence>
<dbReference type="RefSeq" id="WP_358352452.1">
    <property type="nucleotide sequence ID" value="NZ_JBEZFP010000021.1"/>
</dbReference>
<dbReference type="InterPro" id="IPR016024">
    <property type="entry name" value="ARM-type_fold"/>
</dbReference>
<protein>
    <submittedName>
        <fullName evidence="1">HEAT repeat domain-containing protein</fullName>
    </submittedName>
</protein>
<dbReference type="Pfam" id="PF13646">
    <property type="entry name" value="HEAT_2"/>
    <property type="match status" value="1"/>
</dbReference>
<organism evidence="1 2">
    <name type="scientific">Streptodolium elevatio</name>
    <dbReference type="NCBI Taxonomy" id="3157996"/>
    <lineage>
        <taxon>Bacteria</taxon>
        <taxon>Bacillati</taxon>
        <taxon>Actinomycetota</taxon>
        <taxon>Actinomycetes</taxon>
        <taxon>Kitasatosporales</taxon>
        <taxon>Streptomycetaceae</taxon>
        <taxon>Streptodolium</taxon>
    </lineage>
</organism>
<sequence length="437" mass="46699">MATDHVDGLMRDLGDPERRGAAVNTLVALAGDAVPALLRELTREAAPPSWYACGTVLGEIGMTGFDQVFEALVAARTPEARHRIGRVFGGYGLPALAQYTAALRHPDPDVRSRAANAIGHCGEDALSAAETLLGLLADPDREVASSAGAALVFLGDGVVPLLQRVRRDGPGRLRPRVLPVLADIGGEAVLPTRDLRAVERLIRIKLLDDRPQPSHACWMNWLAVSSGDQAGIMDALDLTDPRPVTFALGNDIVDADGHGRHDEDHDCFDRVFVTPELDGWTFVMGSWCDPGDAERSDDVLRLCLLLSARFGKAQAYYYGAQGDGSGWLIAENGAVVRRYCETGDADDELLTLGDPLPLERLRREELGLAPDWHAAEEEQDAEDAWKSAAFGLAPEVAAAYGISPLAIGPDTPVRGTGVVALTPYATNTLFPAGAHPI</sequence>
<gene>
    <name evidence="1" type="ORF">AB0C36_11310</name>
</gene>
<evidence type="ECO:0000313" key="1">
    <source>
        <dbReference type="EMBL" id="MEU8134090.1"/>
    </source>
</evidence>
<dbReference type="Proteomes" id="UP001551482">
    <property type="component" value="Unassembled WGS sequence"/>
</dbReference>
<dbReference type="Gene3D" id="1.25.10.10">
    <property type="entry name" value="Leucine-rich Repeat Variant"/>
    <property type="match status" value="1"/>
</dbReference>
<reference evidence="1 2" key="1">
    <citation type="submission" date="2024-06" db="EMBL/GenBank/DDBJ databases">
        <title>The Natural Products Discovery Center: Release of the First 8490 Sequenced Strains for Exploring Actinobacteria Biosynthetic Diversity.</title>
        <authorList>
            <person name="Kalkreuter E."/>
            <person name="Kautsar S.A."/>
            <person name="Yang D."/>
            <person name="Bader C.D."/>
            <person name="Teijaro C.N."/>
            <person name="Fluegel L."/>
            <person name="Davis C.M."/>
            <person name="Simpson J.R."/>
            <person name="Lauterbach L."/>
            <person name="Steele A.D."/>
            <person name="Gui C."/>
            <person name="Meng S."/>
            <person name="Li G."/>
            <person name="Viehrig K."/>
            <person name="Ye F."/>
            <person name="Su P."/>
            <person name="Kiefer A.F."/>
            <person name="Nichols A."/>
            <person name="Cepeda A.J."/>
            <person name="Yan W."/>
            <person name="Fan B."/>
            <person name="Jiang Y."/>
            <person name="Adhikari A."/>
            <person name="Zheng C.-J."/>
            <person name="Schuster L."/>
            <person name="Cowan T.M."/>
            <person name="Smanski M.J."/>
            <person name="Chevrette M.G."/>
            <person name="De Carvalho L.P.S."/>
            <person name="Shen B."/>
        </authorList>
    </citation>
    <scope>NUCLEOTIDE SEQUENCE [LARGE SCALE GENOMIC DNA]</scope>
    <source>
        <strain evidence="1 2">NPDC048946</strain>
    </source>
</reference>